<proteinExistence type="predicted"/>
<gene>
    <name evidence="2" type="ORF">Thini_0784</name>
</gene>
<feature type="domain" description="DUF2007" evidence="1">
    <location>
        <begin position="2"/>
        <end position="66"/>
    </location>
</feature>
<keyword evidence="3" id="KW-1185">Reference proteome</keyword>
<sequence length="104" mass="11715">MMKRVYTSATPMMASFLHDVLENAGIRCILKNYFLSGGTGELPVNETWPELWVQEADETRALAVIRLTLEARTNAPDWTCPSCHERIEGQFQACWNCGYTAESA</sequence>
<dbReference type="EMBL" id="JH651384">
    <property type="protein sequence ID" value="EIJ33420.1"/>
    <property type="molecule type" value="Genomic_DNA"/>
</dbReference>
<dbReference type="Pfam" id="PF09413">
    <property type="entry name" value="DUF2007"/>
    <property type="match status" value="1"/>
</dbReference>
<evidence type="ECO:0000313" key="3">
    <source>
        <dbReference type="Proteomes" id="UP000005317"/>
    </source>
</evidence>
<accession>A0A656HD86</accession>
<dbReference type="AlphaFoldDB" id="A0A656HD86"/>
<reference evidence="3" key="1">
    <citation type="journal article" date="2011" name="Stand. Genomic Sci.">
        <title>Genome sequence of the filamentous, gliding Thiothrix nivea neotype strain (JP2(T)).</title>
        <authorList>
            <person name="Lapidus A."/>
            <person name="Nolan M."/>
            <person name="Lucas S."/>
            <person name="Glavina Del Rio T."/>
            <person name="Tice H."/>
            <person name="Cheng J.F."/>
            <person name="Tapia R."/>
            <person name="Han C."/>
            <person name="Goodwin L."/>
            <person name="Pitluck S."/>
            <person name="Liolios K."/>
            <person name="Pagani I."/>
            <person name="Ivanova N."/>
            <person name="Huntemann M."/>
            <person name="Mavromatis K."/>
            <person name="Mikhailova N."/>
            <person name="Pati A."/>
            <person name="Chen A."/>
            <person name="Palaniappan K."/>
            <person name="Land M."/>
            <person name="Brambilla E.M."/>
            <person name="Rohde M."/>
            <person name="Abt B."/>
            <person name="Verbarg S."/>
            <person name="Goker M."/>
            <person name="Bristow J."/>
            <person name="Eisen J.A."/>
            <person name="Markowitz V."/>
            <person name="Hugenholtz P."/>
            <person name="Kyrpides N.C."/>
            <person name="Klenk H.P."/>
            <person name="Woyke T."/>
        </authorList>
    </citation>
    <scope>NUCLEOTIDE SEQUENCE [LARGE SCALE GENOMIC DNA]</scope>
    <source>
        <strain evidence="3">ATCC 35100 / DSM 5205 / JP2</strain>
    </source>
</reference>
<protein>
    <recommendedName>
        <fullName evidence="1">DUF2007 domain-containing protein</fullName>
    </recommendedName>
</protein>
<dbReference type="InterPro" id="IPR018551">
    <property type="entry name" value="DUF2007"/>
</dbReference>
<evidence type="ECO:0000259" key="1">
    <source>
        <dbReference type="Pfam" id="PF09413"/>
    </source>
</evidence>
<name>A0A656HD86_THINJ</name>
<dbReference type="RefSeq" id="WP_002707372.1">
    <property type="nucleotide sequence ID" value="NZ_JH651384.1"/>
</dbReference>
<organism evidence="2 3">
    <name type="scientific">Thiothrix nivea (strain ATCC 35100 / DSM 5205 / JP2)</name>
    <dbReference type="NCBI Taxonomy" id="870187"/>
    <lineage>
        <taxon>Bacteria</taxon>
        <taxon>Pseudomonadati</taxon>
        <taxon>Pseudomonadota</taxon>
        <taxon>Gammaproteobacteria</taxon>
        <taxon>Thiotrichales</taxon>
        <taxon>Thiotrichaceae</taxon>
        <taxon>Thiothrix</taxon>
    </lineage>
</organism>
<evidence type="ECO:0000313" key="2">
    <source>
        <dbReference type="EMBL" id="EIJ33420.1"/>
    </source>
</evidence>
<dbReference type="Proteomes" id="UP000005317">
    <property type="component" value="Unassembled WGS sequence"/>
</dbReference>